<accession>A0ABW7HVK6</accession>
<comment type="caution">
    <text evidence="1">The sequence shown here is derived from an EMBL/GenBank/DDBJ whole genome shotgun (WGS) entry which is preliminary data.</text>
</comment>
<evidence type="ECO:0000313" key="1">
    <source>
        <dbReference type="EMBL" id="MFH0249928.1"/>
    </source>
</evidence>
<name>A0ABW7HVK6_9ACTN</name>
<evidence type="ECO:0008006" key="3">
    <source>
        <dbReference type="Google" id="ProtNLM"/>
    </source>
</evidence>
<protein>
    <recommendedName>
        <fullName evidence="3">Barstar (barnase inhibitor) domain-containing protein</fullName>
    </recommendedName>
</protein>
<gene>
    <name evidence="1" type="ORF">ACG5V6_17095</name>
</gene>
<dbReference type="Proteomes" id="UP001607069">
    <property type="component" value="Unassembled WGS sequence"/>
</dbReference>
<proteinExistence type="predicted"/>
<evidence type="ECO:0000313" key="2">
    <source>
        <dbReference type="Proteomes" id="UP001607069"/>
    </source>
</evidence>
<keyword evidence="2" id="KW-1185">Reference proteome</keyword>
<dbReference type="RefSeq" id="WP_279950799.1">
    <property type="nucleotide sequence ID" value="NZ_BAABEN010000001.1"/>
</dbReference>
<dbReference type="EMBL" id="JBIHMK010000064">
    <property type="protein sequence ID" value="MFH0249928.1"/>
    <property type="molecule type" value="Genomic_DNA"/>
</dbReference>
<organism evidence="1 2">
    <name type="scientific">Streptomyces chitinivorans</name>
    <dbReference type="NCBI Taxonomy" id="1257027"/>
    <lineage>
        <taxon>Bacteria</taxon>
        <taxon>Bacillati</taxon>
        <taxon>Actinomycetota</taxon>
        <taxon>Actinomycetes</taxon>
        <taxon>Kitasatosporales</taxon>
        <taxon>Streptomycetaceae</taxon>
        <taxon>Streptomyces</taxon>
    </lineage>
</organism>
<sequence length="320" mass="36243">MPGAADGERYRFVVDEVGFDFRGLADDELTGHLDAFNDMLDEVLRRYPVGASPWWSETECADGHEMWRFLYEREGPYAVSPDVRRRLALLMDRCSTWDSGAARLPDRVEVAGSELEAAWSVGYAMHRAWAGHATACLVLPAADRSGWLAVTCEEGGADVFFLSGAPGITHFWRGTFRREDVPESVFFDRAREAFPELEFAPGLTFRKFDGTYREMREWVVDVLGVLNDHFAGALAAHSGQPQAVQAELGRFGLDLSPESPNTRGKPRIMRQRKVEHEGQTYDCEWHAKKERHRNRVHFTLPEQRLGGRILVGIFTDHLDT</sequence>
<reference evidence="1 2" key="1">
    <citation type="submission" date="2024-10" db="EMBL/GenBank/DDBJ databases">
        <authorList>
            <person name="Cho J.-C."/>
        </authorList>
    </citation>
    <scope>NUCLEOTIDE SEQUENCE [LARGE SCALE GENOMIC DNA]</scope>
    <source>
        <strain evidence="1 2">KCTC29696</strain>
    </source>
</reference>